<organism evidence="1 2">
    <name type="scientific">Rhodococcus opacus</name>
    <name type="common">Nocardia opaca</name>
    <dbReference type="NCBI Taxonomy" id="37919"/>
    <lineage>
        <taxon>Bacteria</taxon>
        <taxon>Bacillati</taxon>
        <taxon>Actinomycetota</taxon>
        <taxon>Actinomycetes</taxon>
        <taxon>Mycobacteriales</taxon>
        <taxon>Nocardiaceae</taxon>
        <taxon>Rhodococcus</taxon>
    </lineage>
</organism>
<keyword evidence="2" id="KW-1185">Reference proteome</keyword>
<evidence type="ECO:0000313" key="2">
    <source>
        <dbReference type="Proteomes" id="UP001066327"/>
    </source>
</evidence>
<reference evidence="1" key="1">
    <citation type="submission" date="2022-12" db="EMBL/GenBank/DDBJ databases">
        <authorList>
            <person name="Krivoruchko A.V."/>
            <person name="Elkin A."/>
        </authorList>
    </citation>
    <scope>NUCLEOTIDE SEQUENCE</scope>
    <source>
        <strain evidence="1">IEGM 249</strain>
    </source>
</reference>
<name>A0ABT4NLD7_RHOOP</name>
<protein>
    <submittedName>
        <fullName evidence="1">Uncharacterized protein</fullName>
    </submittedName>
</protein>
<proteinExistence type="predicted"/>
<gene>
    <name evidence="1" type="ORF">O4328_31720</name>
</gene>
<comment type="caution">
    <text evidence="1">The sequence shown here is derived from an EMBL/GenBank/DDBJ whole genome shotgun (WGS) entry which is preliminary data.</text>
</comment>
<accession>A0ABT4NLD7</accession>
<evidence type="ECO:0000313" key="1">
    <source>
        <dbReference type="EMBL" id="MCZ4588194.1"/>
    </source>
</evidence>
<dbReference type="EMBL" id="JAPWIS010000020">
    <property type="protein sequence ID" value="MCZ4588194.1"/>
    <property type="molecule type" value="Genomic_DNA"/>
</dbReference>
<sequence length="54" mass="5534">MSVLVGEDVTLDDGEHACGEVGYDDTVVAPAEQGDPAHFVQGEDAACYFFGAGA</sequence>
<dbReference type="RefSeq" id="WP_269592181.1">
    <property type="nucleotide sequence ID" value="NZ_JAPWIS010000020.1"/>
</dbReference>
<dbReference type="Proteomes" id="UP001066327">
    <property type="component" value="Unassembled WGS sequence"/>
</dbReference>